<sequence length="203" mass="22815">MMKNVFLLIVIILFVGCVNRKSDKRNSTAGNVNGMLKQNNEEAKTSNVTTTFGDFLELFKGPKEKHELGFFYRKEIPASLMKKYLHVDSNLAGLQDSYYSDTIMVVSKGILGLIYHSTCAAGGICYRKMITTVTTDDKVIGSFMLDGSFGDGEYSKVVHSKFSQDGKIKQEIHNILIDVETMDTVKDEHQVKYFQIKSDGKIE</sequence>
<evidence type="ECO:0000313" key="2">
    <source>
        <dbReference type="EMBL" id="PSK80960.1"/>
    </source>
</evidence>
<name>A0A2P8C7K0_9BACT</name>
<protein>
    <recommendedName>
        <fullName evidence="5">Lipoprotein</fullName>
    </recommendedName>
</protein>
<dbReference type="PROSITE" id="PS51257">
    <property type="entry name" value="PROKAR_LIPOPROTEIN"/>
    <property type="match status" value="1"/>
</dbReference>
<proteinExistence type="predicted"/>
<comment type="caution">
    <text evidence="2">The sequence shown here is derived from an EMBL/GenBank/DDBJ whole genome shotgun (WGS) entry which is preliminary data.</text>
</comment>
<evidence type="ECO:0000313" key="1">
    <source>
        <dbReference type="EMBL" id="GET22360.1"/>
    </source>
</evidence>
<accession>A0A2P8C7K0</accession>
<dbReference type="EMBL" id="PYGC01000012">
    <property type="protein sequence ID" value="PSK80960.1"/>
    <property type="molecule type" value="Genomic_DNA"/>
</dbReference>
<organism evidence="2 3">
    <name type="scientific">Prolixibacter denitrificans</name>
    <dbReference type="NCBI Taxonomy" id="1541063"/>
    <lineage>
        <taxon>Bacteria</taxon>
        <taxon>Pseudomonadati</taxon>
        <taxon>Bacteroidota</taxon>
        <taxon>Bacteroidia</taxon>
        <taxon>Marinilabiliales</taxon>
        <taxon>Prolixibacteraceae</taxon>
        <taxon>Prolixibacter</taxon>
    </lineage>
</organism>
<dbReference type="Proteomes" id="UP000396862">
    <property type="component" value="Unassembled WGS sequence"/>
</dbReference>
<dbReference type="Proteomes" id="UP000240621">
    <property type="component" value="Unassembled WGS sequence"/>
</dbReference>
<evidence type="ECO:0008006" key="5">
    <source>
        <dbReference type="Google" id="ProtNLM"/>
    </source>
</evidence>
<keyword evidence="4" id="KW-1185">Reference proteome</keyword>
<evidence type="ECO:0000313" key="4">
    <source>
        <dbReference type="Proteomes" id="UP000396862"/>
    </source>
</evidence>
<reference evidence="1 4" key="2">
    <citation type="submission" date="2019-10" db="EMBL/GenBank/DDBJ databases">
        <title>Prolixibacter strains distinguished by the presence of nitrate reductase genes were adept at nitrate-dependent anaerobic corrosion of metallic iron and carbon steel.</title>
        <authorList>
            <person name="Iino T."/>
            <person name="Shono N."/>
            <person name="Ito K."/>
            <person name="Nakamura R."/>
            <person name="Sueoka K."/>
            <person name="Harayama S."/>
            <person name="Ohkuma M."/>
        </authorList>
    </citation>
    <scope>NUCLEOTIDE SEQUENCE [LARGE SCALE GENOMIC DNA]</scope>
    <source>
        <strain evidence="1 4">MIC1-1</strain>
    </source>
</reference>
<dbReference type="EMBL" id="BLAU01000001">
    <property type="protein sequence ID" value="GET22360.1"/>
    <property type="molecule type" value="Genomic_DNA"/>
</dbReference>
<evidence type="ECO:0000313" key="3">
    <source>
        <dbReference type="Proteomes" id="UP000240621"/>
    </source>
</evidence>
<gene>
    <name evidence="2" type="ORF">CLV93_11295</name>
    <name evidence="1" type="ORF">JCM18694_26060</name>
</gene>
<dbReference type="RefSeq" id="WP_146142065.1">
    <property type="nucleotide sequence ID" value="NZ_BLAU01000001.1"/>
</dbReference>
<dbReference type="AlphaFoldDB" id="A0A2P8C7K0"/>
<reference evidence="2 3" key="1">
    <citation type="submission" date="2018-03" db="EMBL/GenBank/DDBJ databases">
        <title>Genomic Encyclopedia of Archaeal and Bacterial Type Strains, Phase II (KMG-II): from individual species to whole genera.</title>
        <authorList>
            <person name="Goeker M."/>
        </authorList>
    </citation>
    <scope>NUCLEOTIDE SEQUENCE [LARGE SCALE GENOMIC DNA]</scope>
    <source>
        <strain evidence="2 3">DSM 27267</strain>
    </source>
</reference>